<keyword evidence="3" id="KW-1185">Reference proteome</keyword>
<feature type="region of interest" description="Disordered" evidence="1">
    <location>
        <begin position="16"/>
        <end position="55"/>
    </location>
</feature>
<evidence type="ECO:0000313" key="3">
    <source>
        <dbReference type="Proteomes" id="UP000269221"/>
    </source>
</evidence>
<protein>
    <submittedName>
        <fullName evidence="2">Uncharacterized protein</fullName>
    </submittedName>
</protein>
<dbReference type="Proteomes" id="UP000269221">
    <property type="component" value="Unassembled WGS sequence"/>
</dbReference>
<dbReference type="EMBL" id="QRBI01000106">
    <property type="protein sequence ID" value="RMC12777.1"/>
    <property type="molecule type" value="Genomic_DNA"/>
</dbReference>
<gene>
    <name evidence="2" type="ORF">DUI87_10302</name>
</gene>
<evidence type="ECO:0000313" key="2">
    <source>
        <dbReference type="EMBL" id="RMC12777.1"/>
    </source>
</evidence>
<dbReference type="AlphaFoldDB" id="A0A3M0L049"/>
<reference evidence="2 3" key="1">
    <citation type="submission" date="2018-07" db="EMBL/GenBank/DDBJ databases">
        <title>A high quality draft genome assembly of the barn swallow (H. rustica rustica).</title>
        <authorList>
            <person name="Formenti G."/>
            <person name="Chiara M."/>
            <person name="Poveda L."/>
            <person name="Francoijs K.-J."/>
            <person name="Bonisoli-Alquati A."/>
            <person name="Canova L."/>
            <person name="Gianfranceschi L."/>
            <person name="Horner D.S."/>
            <person name="Saino N."/>
        </authorList>
    </citation>
    <scope>NUCLEOTIDE SEQUENCE [LARGE SCALE GENOMIC DNA]</scope>
    <source>
        <strain evidence="2">Chelidonia</strain>
        <tissue evidence="2">Blood</tissue>
    </source>
</reference>
<name>A0A3M0L049_HIRRU</name>
<comment type="caution">
    <text evidence="2">The sequence shown here is derived from an EMBL/GenBank/DDBJ whole genome shotgun (WGS) entry which is preliminary data.</text>
</comment>
<feature type="compositionally biased region" description="Basic and acidic residues" evidence="1">
    <location>
        <begin position="34"/>
        <end position="44"/>
    </location>
</feature>
<accession>A0A3M0L049</accession>
<organism evidence="2 3">
    <name type="scientific">Hirundo rustica rustica</name>
    <dbReference type="NCBI Taxonomy" id="333673"/>
    <lineage>
        <taxon>Eukaryota</taxon>
        <taxon>Metazoa</taxon>
        <taxon>Chordata</taxon>
        <taxon>Craniata</taxon>
        <taxon>Vertebrata</taxon>
        <taxon>Euteleostomi</taxon>
        <taxon>Archelosauria</taxon>
        <taxon>Archosauria</taxon>
        <taxon>Dinosauria</taxon>
        <taxon>Saurischia</taxon>
        <taxon>Theropoda</taxon>
        <taxon>Coelurosauria</taxon>
        <taxon>Aves</taxon>
        <taxon>Neognathae</taxon>
        <taxon>Neoaves</taxon>
        <taxon>Telluraves</taxon>
        <taxon>Australaves</taxon>
        <taxon>Passeriformes</taxon>
        <taxon>Sylvioidea</taxon>
        <taxon>Hirundinidae</taxon>
        <taxon>Hirundo</taxon>
    </lineage>
</organism>
<proteinExistence type="predicted"/>
<sequence>MLSTISVLTLRAARDRVKGSRAGNEGVKLSLGQKVEDDGNEDTKLSGSVDTPEGQDAIQRDLDRHKKHQQIPSMEVIELVVR</sequence>
<evidence type="ECO:0000256" key="1">
    <source>
        <dbReference type="SAM" id="MobiDB-lite"/>
    </source>
</evidence>